<evidence type="ECO:0000313" key="2">
    <source>
        <dbReference type="EMBL" id="KAH0512260.1"/>
    </source>
</evidence>
<feature type="region of interest" description="Disordered" evidence="1">
    <location>
        <begin position="1"/>
        <end position="30"/>
    </location>
</feature>
<proteinExistence type="predicted"/>
<evidence type="ECO:0000256" key="1">
    <source>
        <dbReference type="SAM" id="MobiDB-lite"/>
    </source>
</evidence>
<dbReference type="EMBL" id="JAATJU010022022">
    <property type="protein sequence ID" value="KAH0512260.1"/>
    <property type="molecule type" value="Genomic_DNA"/>
</dbReference>
<organism evidence="2 3">
    <name type="scientific">Microtus ochrogaster</name>
    <name type="common">Prairie vole</name>
    <dbReference type="NCBI Taxonomy" id="79684"/>
    <lineage>
        <taxon>Eukaryota</taxon>
        <taxon>Metazoa</taxon>
        <taxon>Chordata</taxon>
        <taxon>Craniata</taxon>
        <taxon>Vertebrata</taxon>
        <taxon>Euteleostomi</taxon>
        <taxon>Mammalia</taxon>
        <taxon>Eutheria</taxon>
        <taxon>Euarchontoglires</taxon>
        <taxon>Glires</taxon>
        <taxon>Rodentia</taxon>
        <taxon>Myomorpha</taxon>
        <taxon>Muroidea</taxon>
        <taxon>Cricetidae</taxon>
        <taxon>Arvicolinae</taxon>
        <taxon>Microtus</taxon>
    </lineage>
</organism>
<dbReference type="AlphaFoldDB" id="A0A8J6KTH4"/>
<gene>
    <name evidence="2" type="ORF">LTLLF_145690</name>
</gene>
<dbReference type="Proteomes" id="UP000710432">
    <property type="component" value="Unassembled WGS sequence"/>
</dbReference>
<protein>
    <submittedName>
        <fullName evidence="2">Protein diaphanous-like protein 3</fullName>
    </submittedName>
</protein>
<comment type="caution">
    <text evidence="2">The sequence shown here is derived from an EMBL/GenBank/DDBJ whole genome shotgun (WGS) entry which is preliminary data.</text>
</comment>
<reference evidence="2" key="1">
    <citation type="submission" date="2020-03" db="EMBL/GenBank/DDBJ databases">
        <title>Studies in the Genomics of Life Span.</title>
        <authorList>
            <person name="Glass D."/>
        </authorList>
    </citation>
    <scope>NUCLEOTIDE SEQUENCE</scope>
    <source>
        <strain evidence="2">LTLLF</strain>
        <tissue evidence="2">Muscle</tissue>
    </source>
</reference>
<name>A0A8J6KTH4_MICOH</name>
<accession>A0A8J6KTH4</accession>
<sequence>MEGYRARALGRDSKAPRRKGLSPARPATYYEPGEKRPKLWSRFSSLSLPKAQCPVSSAFRAALSACPPHCLDIL</sequence>
<evidence type="ECO:0000313" key="3">
    <source>
        <dbReference type="Proteomes" id="UP000710432"/>
    </source>
</evidence>